<evidence type="ECO:0000313" key="4">
    <source>
        <dbReference type="Proteomes" id="UP001235939"/>
    </source>
</evidence>
<dbReference type="Proteomes" id="UP001235939">
    <property type="component" value="Chromosome 07"/>
</dbReference>
<protein>
    <submittedName>
        <fullName evidence="3">SPOPL</fullName>
    </submittedName>
</protein>
<feature type="domain" description="BTB" evidence="1">
    <location>
        <begin position="184"/>
        <end position="246"/>
    </location>
</feature>
<name>A0ABY6KMZ2_9ARAC</name>
<dbReference type="PROSITE" id="PS50144">
    <property type="entry name" value="MATH"/>
    <property type="match status" value="2"/>
</dbReference>
<dbReference type="InterPro" id="IPR008974">
    <property type="entry name" value="TRAF-like"/>
</dbReference>
<dbReference type="Pfam" id="PF00651">
    <property type="entry name" value="BTB"/>
    <property type="match status" value="2"/>
</dbReference>
<feature type="domain" description="MATH" evidence="2">
    <location>
        <begin position="374"/>
        <end position="504"/>
    </location>
</feature>
<gene>
    <name evidence="3" type="ORF">LAZ67_7001119</name>
</gene>
<dbReference type="Gene3D" id="2.60.210.10">
    <property type="entry name" value="Apoptosis, Tumor Necrosis Factor Receptor Associated Protein 2, Chain A"/>
    <property type="match status" value="2"/>
</dbReference>
<dbReference type="SMART" id="SM00225">
    <property type="entry name" value="BTB"/>
    <property type="match status" value="2"/>
</dbReference>
<accession>A0ABY6KMZ2</accession>
<feature type="domain" description="BTB" evidence="1">
    <location>
        <begin position="543"/>
        <end position="604"/>
    </location>
</feature>
<sequence>MTTTVLQLDSHSKVEIYSILWAIDNLSHYQKDVGQDLKSSIFSSSDNSRFKWYLSLYPNGKDEKSEGCLSLFLNLDSFKSRGNINVAYAFSIVNSAGEKSNIFQGYNRFYLENEWGWDDFVKKEHLFDERNGLLLGDQLVIYCEITIKNDPVDITTPSFYSPFKVPECKIIENMKFLLESKKLSDISLIVSGHTVHAHKNILAARSPVFAAMFEHEMKENKENLVEIEHMEPEVLEEMVRFIYTGQSPKLDSMADRLLPAADKYGLERLKVMCEVSLASNLTVENSIDVLLLADTYSALQLKKFCLDIINKFSNLIIKTEGWRSNLKFQHHLVAELCTVQSSKEFPFFLPVISPECTKDKVSKFWCHTKDSVTKFSFTWTIHNYSTSKIGIGKYIQSSAFFTQYDSFSYKWCMDAYPDGIDVEQSGFLSLYIKLLSNKKTEIHAKFRFYLLNLQGEKINLKISTFRKFVRGATFGFSKYIKTDILFDKEKGLLPGDKLTIICEIAIIEDTQVTSGKIEDVQFQVPICRLSADLTSLLERQKFSDVVLMASHHRILAHKNILAVRCPQFDLLFEQQMEKKQNIISIDGLTPEVLEEILRFIYAGESPNLDNMADRLLPAADKYGLERLKVMCEVHLASNLTLEKAADVLILADKHNADQLKTETINFIVKHSKNVLEIEEWLTKLHQRPHLFSKLFNAQARCQDSFKPITVINLNKLLKNGQFCK</sequence>
<dbReference type="Gene3D" id="3.30.710.10">
    <property type="entry name" value="Potassium Channel Kv1.1, Chain A"/>
    <property type="match status" value="2"/>
</dbReference>
<evidence type="ECO:0000259" key="1">
    <source>
        <dbReference type="PROSITE" id="PS50097"/>
    </source>
</evidence>
<dbReference type="SUPFAM" id="SSF54695">
    <property type="entry name" value="POZ domain"/>
    <property type="match status" value="2"/>
</dbReference>
<dbReference type="PROSITE" id="PS50097">
    <property type="entry name" value="BTB"/>
    <property type="match status" value="2"/>
</dbReference>
<dbReference type="InterPro" id="IPR011333">
    <property type="entry name" value="SKP1/BTB/POZ_sf"/>
</dbReference>
<dbReference type="InterPro" id="IPR002083">
    <property type="entry name" value="MATH/TRAF_dom"/>
</dbReference>
<proteinExistence type="predicted"/>
<dbReference type="PANTHER" id="PTHR24413">
    <property type="entry name" value="SPECKLE-TYPE POZ PROTEIN"/>
    <property type="match status" value="1"/>
</dbReference>
<keyword evidence="4" id="KW-1185">Reference proteome</keyword>
<feature type="domain" description="MATH" evidence="2">
    <location>
        <begin position="16"/>
        <end position="145"/>
    </location>
</feature>
<dbReference type="SMART" id="SM00061">
    <property type="entry name" value="MATH"/>
    <property type="match status" value="2"/>
</dbReference>
<reference evidence="3 4" key="1">
    <citation type="submission" date="2022-01" db="EMBL/GenBank/DDBJ databases">
        <title>A chromosomal length assembly of Cordylochernes scorpioides.</title>
        <authorList>
            <person name="Zeh D."/>
            <person name="Zeh J."/>
        </authorList>
    </citation>
    <scope>NUCLEOTIDE SEQUENCE [LARGE SCALE GENOMIC DNA]</scope>
    <source>
        <strain evidence="3">IN4F17</strain>
        <tissue evidence="3">Whole Body</tissue>
    </source>
</reference>
<dbReference type="InterPro" id="IPR000210">
    <property type="entry name" value="BTB/POZ_dom"/>
</dbReference>
<evidence type="ECO:0000313" key="3">
    <source>
        <dbReference type="EMBL" id="UYV69894.1"/>
    </source>
</evidence>
<organism evidence="3 4">
    <name type="scientific">Cordylochernes scorpioides</name>
    <dbReference type="NCBI Taxonomy" id="51811"/>
    <lineage>
        <taxon>Eukaryota</taxon>
        <taxon>Metazoa</taxon>
        <taxon>Ecdysozoa</taxon>
        <taxon>Arthropoda</taxon>
        <taxon>Chelicerata</taxon>
        <taxon>Arachnida</taxon>
        <taxon>Pseudoscorpiones</taxon>
        <taxon>Cheliferoidea</taxon>
        <taxon>Chernetidae</taxon>
        <taxon>Cordylochernes</taxon>
    </lineage>
</organism>
<dbReference type="EMBL" id="CP092869">
    <property type="protein sequence ID" value="UYV69894.1"/>
    <property type="molecule type" value="Genomic_DNA"/>
</dbReference>
<dbReference type="Gene3D" id="1.25.40.420">
    <property type="match status" value="2"/>
</dbReference>
<dbReference type="SUPFAM" id="SSF49599">
    <property type="entry name" value="TRAF domain-like"/>
    <property type="match status" value="2"/>
</dbReference>
<dbReference type="Pfam" id="PF22486">
    <property type="entry name" value="MATH_2"/>
    <property type="match status" value="2"/>
</dbReference>
<evidence type="ECO:0000259" key="2">
    <source>
        <dbReference type="PROSITE" id="PS50144"/>
    </source>
</evidence>